<dbReference type="Proteomes" id="UP000575083">
    <property type="component" value="Unassembled WGS sequence"/>
</dbReference>
<sequence>MQTPHPLYTIACPQVDASAQAFVDGVRRQHDPQVDQVAPHFTLVFGCSAVAEADYLAHVARLARHTPAIRFHCRHATLHAGGPDGMAHVFLVPDEGHSAIALLHDRLHTGVLAAHLRLDIPYVPHITVAATRDVAAAKALCDGLNEQGVDIAGELRLLSVGMLQGGQWHTLGECPLAIPA</sequence>
<dbReference type="RefSeq" id="WP_184865226.1">
    <property type="nucleotide sequence ID" value="NZ_JACHLK010000023.1"/>
</dbReference>
<gene>
    <name evidence="1" type="ORF">HNP48_006549</name>
</gene>
<dbReference type="Pfam" id="PF13563">
    <property type="entry name" value="2_5_RNA_ligase2"/>
    <property type="match status" value="1"/>
</dbReference>
<keyword evidence="1" id="KW-0436">Ligase</keyword>
<keyword evidence="2" id="KW-1185">Reference proteome</keyword>
<dbReference type="PANTHER" id="PTHR40037">
    <property type="entry name" value="PHOSPHOESTERASE YJCG-RELATED"/>
    <property type="match status" value="1"/>
</dbReference>
<evidence type="ECO:0000313" key="2">
    <source>
        <dbReference type="Proteomes" id="UP000575083"/>
    </source>
</evidence>
<dbReference type="InterPro" id="IPR050580">
    <property type="entry name" value="2H_phosphoesterase_YjcG-like"/>
</dbReference>
<accession>A0A7X0PKU6</accession>
<dbReference type="InterPro" id="IPR009097">
    <property type="entry name" value="Cyclic_Pdiesterase"/>
</dbReference>
<dbReference type="SUPFAM" id="SSF55144">
    <property type="entry name" value="LigT-like"/>
    <property type="match status" value="1"/>
</dbReference>
<reference evidence="1 2" key="1">
    <citation type="submission" date="2020-08" db="EMBL/GenBank/DDBJ databases">
        <title>Functional genomics of gut bacteria from endangered species of beetles.</title>
        <authorList>
            <person name="Carlos-Shanley C."/>
        </authorList>
    </citation>
    <scope>NUCLEOTIDE SEQUENCE [LARGE SCALE GENOMIC DNA]</scope>
    <source>
        <strain evidence="1 2">S00198</strain>
    </source>
</reference>
<dbReference type="EMBL" id="JACHLK010000023">
    <property type="protein sequence ID" value="MBB6563823.1"/>
    <property type="molecule type" value="Genomic_DNA"/>
</dbReference>
<dbReference type="AlphaFoldDB" id="A0A7X0PKU6"/>
<proteinExistence type="predicted"/>
<comment type="caution">
    <text evidence="1">The sequence shown here is derived from an EMBL/GenBank/DDBJ whole genome shotgun (WGS) entry which is preliminary data.</text>
</comment>
<protein>
    <submittedName>
        <fullName evidence="1">2'-5' RNA ligase</fullName>
    </submittedName>
</protein>
<evidence type="ECO:0000313" key="1">
    <source>
        <dbReference type="EMBL" id="MBB6563823.1"/>
    </source>
</evidence>
<organism evidence="1 2">
    <name type="scientific">Acidovorax soli</name>
    <dbReference type="NCBI Taxonomy" id="592050"/>
    <lineage>
        <taxon>Bacteria</taxon>
        <taxon>Pseudomonadati</taxon>
        <taxon>Pseudomonadota</taxon>
        <taxon>Betaproteobacteria</taxon>
        <taxon>Burkholderiales</taxon>
        <taxon>Comamonadaceae</taxon>
        <taxon>Acidovorax</taxon>
    </lineage>
</organism>
<dbReference type="Gene3D" id="3.90.1140.10">
    <property type="entry name" value="Cyclic phosphodiesterase"/>
    <property type="match status" value="1"/>
</dbReference>
<dbReference type="PANTHER" id="PTHR40037:SF1">
    <property type="entry name" value="PHOSPHOESTERASE SAOUHSC_00951-RELATED"/>
    <property type="match status" value="1"/>
</dbReference>
<dbReference type="GO" id="GO:0016874">
    <property type="term" value="F:ligase activity"/>
    <property type="evidence" value="ECO:0007669"/>
    <property type="project" value="UniProtKB-KW"/>
</dbReference>
<name>A0A7X0PKU6_9BURK</name>